<name>J0WS07_AURST</name>
<protein>
    <submittedName>
        <fullName evidence="1">Uncharacterized protein</fullName>
    </submittedName>
</protein>
<sequence>HKEECRRKRDIHLLPGTGQVDGDNGERVWAVQGRMAASVKEMGVGAREDNINYHFDEWNKEKNIDMRTSLIP</sequence>
<dbReference type="KEGG" id="adl:AURDEDRAFT_27918"/>
<feature type="non-terminal residue" evidence="1">
    <location>
        <position position="1"/>
    </location>
</feature>
<keyword evidence="2" id="KW-1185">Reference proteome</keyword>
<dbReference type="EMBL" id="JH687918">
    <property type="protein sequence ID" value="EJD34834.1"/>
    <property type="molecule type" value="Genomic_DNA"/>
</dbReference>
<reference evidence="2" key="1">
    <citation type="journal article" date="2012" name="Science">
        <title>The Paleozoic origin of enzymatic lignin decomposition reconstructed from 31 fungal genomes.</title>
        <authorList>
            <person name="Floudas D."/>
            <person name="Binder M."/>
            <person name="Riley R."/>
            <person name="Barry K."/>
            <person name="Blanchette R.A."/>
            <person name="Henrissat B."/>
            <person name="Martinez A.T."/>
            <person name="Otillar R."/>
            <person name="Spatafora J.W."/>
            <person name="Yadav J.S."/>
            <person name="Aerts A."/>
            <person name="Benoit I."/>
            <person name="Boyd A."/>
            <person name="Carlson A."/>
            <person name="Copeland A."/>
            <person name="Coutinho P.M."/>
            <person name="de Vries R.P."/>
            <person name="Ferreira P."/>
            <person name="Findley K."/>
            <person name="Foster B."/>
            <person name="Gaskell J."/>
            <person name="Glotzer D."/>
            <person name="Gorecki P."/>
            <person name="Heitman J."/>
            <person name="Hesse C."/>
            <person name="Hori C."/>
            <person name="Igarashi K."/>
            <person name="Jurgens J.A."/>
            <person name="Kallen N."/>
            <person name="Kersten P."/>
            <person name="Kohler A."/>
            <person name="Kuees U."/>
            <person name="Kumar T.K.A."/>
            <person name="Kuo A."/>
            <person name="LaButti K."/>
            <person name="Larrondo L.F."/>
            <person name="Lindquist E."/>
            <person name="Ling A."/>
            <person name="Lombard V."/>
            <person name="Lucas S."/>
            <person name="Lundell T."/>
            <person name="Martin R."/>
            <person name="McLaughlin D.J."/>
            <person name="Morgenstern I."/>
            <person name="Morin E."/>
            <person name="Murat C."/>
            <person name="Nagy L.G."/>
            <person name="Nolan M."/>
            <person name="Ohm R.A."/>
            <person name="Patyshakuliyeva A."/>
            <person name="Rokas A."/>
            <person name="Ruiz-Duenas F.J."/>
            <person name="Sabat G."/>
            <person name="Salamov A."/>
            <person name="Samejima M."/>
            <person name="Schmutz J."/>
            <person name="Slot J.C."/>
            <person name="St John F."/>
            <person name="Stenlid J."/>
            <person name="Sun H."/>
            <person name="Sun S."/>
            <person name="Syed K."/>
            <person name="Tsang A."/>
            <person name="Wiebenga A."/>
            <person name="Young D."/>
            <person name="Pisabarro A."/>
            <person name="Eastwood D.C."/>
            <person name="Martin F."/>
            <person name="Cullen D."/>
            <person name="Grigoriev I.V."/>
            <person name="Hibbett D.S."/>
        </authorList>
    </citation>
    <scope>NUCLEOTIDE SEQUENCE [LARGE SCALE GENOMIC DNA]</scope>
    <source>
        <strain evidence="2">TFB10046</strain>
    </source>
</reference>
<dbReference type="InterPro" id="IPR040521">
    <property type="entry name" value="KDZ"/>
</dbReference>
<proteinExistence type="predicted"/>
<dbReference type="Pfam" id="PF18758">
    <property type="entry name" value="KDZ"/>
    <property type="match status" value="1"/>
</dbReference>
<gene>
    <name evidence="1" type="ORF">AURDEDRAFT_27918</name>
</gene>
<dbReference type="Proteomes" id="UP000006514">
    <property type="component" value="Unassembled WGS sequence"/>
</dbReference>
<dbReference type="AlphaFoldDB" id="J0WS07"/>
<feature type="non-terminal residue" evidence="1">
    <location>
        <position position="72"/>
    </location>
</feature>
<evidence type="ECO:0000313" key="2">
    <source>
        <dbReference type="Proteomes" id="UP000006514"/>
    </source>
</evidence>
<evidence type="ECO:0000313" key="1">
    <source>
        <dbReference type="EMBL" id="EJD34834.1"/>
    </source>
</evidence>
<accession>J0WS07</accession>
<dbReference type="OrthoDB" id="3257768at2759"/>
<dbReference type="InParanoid" id="J0WS07"/>
<organism evidence="1 2">
    <name type="scientific">Auricularia subglabra (strain TFB-10046 / SS5)</name>
    <name type="common">White-rot fungus</name>
    <name type="synonym">Auricularia delicata (strain TFB10046)</name>
    <dbReference type="NCBI Taxonomy" id="717982"/>
    <lineage>
        <taxon>Eukaryota</taxon>
        <taxon>Fungi</taxon>
        <taxon>Dikarya</taxon>
        <taxon>Basidiomycota</taxon>
        <taxon>Agaricomycotina</taxon>
        <taxon>Agaricomycetes</taxon>
        <taxon>Auriculariales</taxon>
        <taxon>Auriculariaceae</taxon>
        <taxon>Auricularia</taxon>
    </lineage>
</organism>